<sequence length="224" mass="24919">MVSPARRHFEAETAAQAAENGEVDLSKLTAYQRLLKNLHGDKTILKSISGMADKIKAKAGMLPNYQDWVDGVLAGQHAQPDDKITPTVLVWMIDCGWLDAAMPLAQFAMQHGLSPTDEYQRSMPEIIVEQYAEQIAQGSEISDGHLQELISWAVNKGENGLHQYNMPDQIRVKLLKAAGERKEEQGEWQEALQCYETALAYNDKAGVKKRIEALNKQLAQSEAS</sequence>
<reference evidence="2" key="1">
    <citation type="submission" date="2017-01" db="EMBL/GenBank/DDBJ databases">
        <authorList>
            <person name="Mah S.A."/>
            <person name="Swanson W.J."/>
            <person name="Moy G.W."/>
            <person name="Vacquier V.D."/>
        </authorList>
    </citation>
    <scope>NUCLEOTIDE SEQUENCE [LARGE SCALE GENOMIC DNA]</scope>
    <source>
        <strain evidence="2">124861</strain>
    </source>
</reference>
<dbReference type="RefSeq" id="WP_085358000.1">
    <property type="nucleotide sequence ID" value="NZ_MTAB01000003.1"/>
</dbReference>
<organism evidence="1 2">
    <name type="scientific">Neisseria dumasiana</name>
    <dbReference type="NCBI Taxonomy" id="1931275"/>
    <lineage>
        <taxon>Bacteria</taxon>
        <taxon>Pseudomonadati</taxon>
        <taxon>Pseudomonadota</taxon>
        <taxon>Betaproteobacteria</taxon>
        <taxon>Neisseriales</taxon>
        <taxon>Neisseriaceae</taxon>
        <taxon>Neisseria</taxon>
    </lineage>
</organism>
<name>A0A1X3DL09_9NEIS</name>
<dbReference type="Proteomes" id="UP000193303">
    <property type="component" value="Unassembled WGS sequence"/>
</dbReference>
<gene>
    <name evidence="1" type="ORF">BV912_01850</name>
</gene>
<dbReference type="OrthoDB" id="8562788at2"/>
<comment type="caution">
    <text evidence="1">The sequence shown here is derived from an EMBL/GenBank/DDBJ whole genome shotgun (WGS) entry which is preliminary data.</text>
</comment>
<proteinExistence type="predicted"/>
<dbReference type="AlphaFoldDB" id="A0A1X3DL09"/>
<evidence type="ECO:0000313" key="1">
    <source>
        <dbReference type="EMBL" id="OSI24621.1"/>
    </source>
</evidence>
<dbReference type="Pfam" id="PF05944">
    <property type="entry name" value="Phage_term_smal"/>
    <property type="match status" value="1"/>
</dbReference>
<dbReference type="GO" id="GO:0003677">
    <property type="term" value="F:DNA binding"/>
    <property type="evidence" value="ECO:0007669"/>
    <property type="project" value="InterPro"/>
</dbReference>
<protein>
    <submittedName>
        <fullName evidence="1">Terminase</fullName>
    </submittedName>
</protein>
<dbReference type="InterPro" id="IPR010270">
    <property type="entry name" value="Phage_P2_GpM"/>
</dbReference>
<evidence type="ECO:0000313" key="2">
    <source>
        <dbReference type="Proteomes" id="UP000193303"/>
    </source>
</evidence>
<dbReference type="EMBL" id="MTAB01000003">
    <property type="protein sequence ID" value="OSI24621.1"/>
    <property type="molecule type" value="Genomic_DNA"/>
</dbReference>
<accession>A0A1X3DL09</accession>
<dbReference type="GO" id="GO:0004519">
    <property type="term" value="F:endonuclease activity"/>
    <property type="evidence" value="ECO:0007669"/>
    <property type="project" value="InterPro"/>
</dbReference>